<proteinExistence type="predicted"/>
<keyword evidence="1" id="KW-0880">Kelch repeat</keyword>
<dbReference type="Proteomes" id="UP000031668">
    <property type="component" value="Unassembled WGS sequence"/>
</dbReference>
<dbReference type="PANTHER" id="PTHR46428">
    <property type="entry name" value="KELCH DOMAIN-CONTAINING PROTEIN 10"/>
    <property type="match status" value="1"/>
</dbReference>
<comment type="caution">
    <text evidence="3">The sequence shown here is derived from an EMBL/GenBank/DDBJ whole genome shotgun (WGS) entry which is preliminary data.</text>
</comment>
<evidence type="ECO:0000313" key="4">
    <source>
        <dbReference type="Proteomes" id="UP000031668"/>
    </source>
</evidence>
<dbReference type="OrthoDB" id="7676067at2759"/>
<evidence type="ECO:0000256" key="1">
    <source>
        <dbReference type="ARBA" id="ARBA00022441"/>
    </source>
</evidence>
<dbReference type="PANTHER" id="PTHR46428:SF1">
    <property type="entry name" value="KELCH DOMAIN-CONTAINING PROTEIN 10"/>
    <property type="match status" value="1"/>
</dbReference>
<reference evidence="3 4" key="1">
    <citation type="journal article" date="2014" name="Genome Biol. Evol.">
        <title>The genome of the myxosporean Thelohanellus kitauei shows adaptations to nutrient acquisition within its fish host.</title>
        <authorList>
            <person name="Yang Y."/>
            <person name="Xiong J."/>
            <person name="Zhou Z."/>
            <person name="Huo F."/>
            <person name="Miao W."/>
            <person name="Ran C."/>
            <person name="Liu Y."/>
            <person name="Zhang J."/>
            <person name="Feng J."/>
            <person name="Wang M."/>
            <person name="Wang M."/>
            <person name="Wang L."/>
            <person name="Yao B."/>
        </authorList>
    </citation>
    <scope>NUCLEOTIDE SEQUENCE [LARGE SCALE GENOMIC DNA]</scope>
    <source>
        <strain evidence="3">Wuqing</strain>
    </source>
</reference>
<sequence>MDGCLLCYHNESLYILGMPQADDNIDVMHKFCLKTLTWVKLPQNGTKPIFHRKIFGTVIKNQLYCFEDPPNGTNKFREVRIFDFATNTWSKRTTKSKNQQYPSDRFLESFTSSNRFGYMSGGKTPDSNTYSSEIWKIDLETLEWLKLDYSLKSGCILHCMTILDDTYLYSYGACDSDSYERDTFESFIVRPPTLYRYCLEHIRRSPNLTNNLESLPTSIMNELILN</sequence>
<dbReference type="Gene3D" id="2.120.10.80">
    <property type="entry name" value="Kelch-type beta propeller"/>
    <property type="match status" value="1"/>
</dbReference>
<name>A0A0C2J085_THEKT</name>
<dbReference type="AlphaFoldDB" id="A0A0C2J085"/>
<dbReference type="InterPro" id="IPR052125">
    <property type="entry name" value="KLHDC10"/>
</dbReference>
<dbReference type="SUPFAM" id="SSF117281">
    <property type="entry name" value="Kelch motif"/>
    <property type="match status" value="1"/>
</dbReference>
<keyword evidence="2" id="KW-0677">Repeat</keyword>
<gene>
    <name evidence="3" type="ORF">RF11_09218</name>
</gene>
<dbReference type="GO" id="GO:0032874">
    <property type="term" value="P:positive regulation of stress-activated MAPK cascade"/>
    <property type="evidence" value="ECO:0007669"/>
    <property type="project" value="TreeGrafter"/>
</dbReference>
<evidence type="ECO:0000313" key="3">
    <source>
        <dbReference type="EMBL" id="KII71194.1"/>
    </source>
</evidence>
<dbReference type="EMBL" id="JWZT01001836">
    <property type="protein sequence ID" value="KII71194.1"/>
    <property type="molecule type" value="Genomic_DNA"/>
</dbReference>
<dbReference type="Pfam" id="PF24681">
    <property type="entry name" value="Kelch_KLHDC2_KLHL20_DRC7"/>
    <property type="match status" value="1"/>
</dbReference>
<protein>
    <submittedName>
        <fullName evidence="3">Kelch domain-containing protein 10</fullName>
    </submittedName>
</protein>
<keyword evidence="4" id="KW-1185">Reference proteome</keyword>
<evidence type="ECO:0000256" key="2">
    <source>
        <dbReference type="ARBA" id="ARBA00022737"/>
    </source>
</evidence>
<organism evidence="3 4">
    <name type="scientific">Thelohanellus kitauei</name>
    <name type="common">Myxosporean</name>
    <dbReference type="NCBI Taxonomy" id="669202"/>
    <lineage>
        <taxon>Eukaryota</taxon>
        <taxon>Metazoa</taxon>
        <taxon>Cnidaria</taxon>
        <taxon>Myxozoa</taxon>
        <taxon>Myxosporea</taxon>
        <taxon>Bivalvulida</taxon>
        <taxon>Platysporina</taxon>
        <taxon>Myxobolidae</taxon>
        <taxon>Thelohanellus</taxon>
    </lineage>
</organism>
<accession>A0A0C2J085</accession>
<dbReference type="InterPro" id="IPR015915">
    <property type="entry name" value="Kelch-typ_b-propeller"/>
</dbReference>